<evidence type="ECO:0000256" key="3">
    <source>
        <dbReference type="ARBA" id="ARBA00023295"/>
    </source>
</evidence>
<evidence type="ECO:0000256" key="4">
    <source>
        <dbReference type="RuleBase" id="RU361187"/>
    </source>
</evidence>
<comment type="caution">
    <text evidence="6">The sequence shown here is derived from an EMBL/GenBank/DDBJ whole genome shotgun (WGS) entry which is preliminary data.</text>
</comment>
<evidence type="ECO:0000256" key="2">
    <source>
        <dbReference type="ARBA" id="ARBA00022801"/>
    </source>
</evidence>
<keyword evidence="2 4" id="KW-0378">Hydrolase</keyword>
<dbReference type="Proteomes" id="UP001431776">
    <property type="component" value="Unassembled WGS sequence"/>
</dbReference>
<reference evidence="6" key="1">
    <citation type="submission" date="2023-05" db="EMBL/GenBank/DDBJ databases">
        <title>Anaerotaeda fermentans gen. nov., sp. nov., a novel anaerobic planctomycete of the new family within the order Sedimentisphaerales isolated from Taman Peninsula, Russia.</title>
        <authorList>
            <person name="Khomyakova M.A."/>
            <person name="Merkel A.Y."/>
            <person name="Slobodkin A.I."/>
        </authorList>
    </citation>
    <scope>NUCLEOTIDE SEQUENCE</scope>
    <source>
        <strain evidence="6">M17dextr</strain>
    </source>
</reference>
<gene>
    <name evidence="6" type="ORF">QJ522_17315</name>
</gene>
<feature type="chain" id="PRO_5043711910" evidence="5">
    <location>
        <begin position="22"/>
        <end position="332"/>
    </location>
</feature>
<keyword evidence="3 4" id="KW-0326">Glycosidase</keyword>
<accession>A0AAW6U6Q9</accession>
<feature type="signal peptide" evidence="5">
    <location>
        <begin position="1"/>
        <end position="21"/>
    </location>
</feature>
<dbReference type="Gene3D" id="2.115.10.20">
    <property type="entry name" value="Glycosyl hydrolase domain, family 43"/>
    <property type="match status" value="1"/>
</dbReference>
<keyword evidence="7" id="KW-1185">Reference proteome</keyword>
<evidence type="ECO:0000313" key="7">
    <source>
        <dbReference type="Proteomes" id="UP001431776"/>
    </source>
</evidence>
<evidence type="ECO:0000313" key="6">
    <source>
        <dbReference type="EMBL" id="MDI6450823.1"/>
    </source>
</evidence>
<evidence type="ECO:0000256" key="1">
    <source>
        <dbReference type="ARBA" id="ARBA00009865"/>
    </source>
</evidence>
<name>A0AAW6U6Q9_9BACT</name>
<proteinExistence type="inferred from homology"/>
<dbReference type="AlphaFoldDB" id="A0AAW6U6Q9"/>
<dbReference type="GO" id="GO:0005975">
    <property type="term" value="P:carbohydrate metabolic process"/>
    <property type="evidence" value="ECO:0007669"/>
    <property type="project" value="InterPro"/>
</dbReference>
<dbReference type="RefSeq" id="WP_349246232.1">
    <property type="nucleotide sequence ID" value="NZ_JASCXX010000025.1"/>
</dbReference>
<dbReference type="CDD" id="cd08984">
    <property type="entry name" value="GH43-like"/>
    <property type="match status" value="1"/>
</dbReference>
<keyword evidence="5" id="KW-0732">Signal</keyword>
<organism evidence="6 7">
    <name type="scientific">Anaerobaca lacustris</name>
    <dbReference type="NCBI Taxonomy" id="3044600"/>
    <lineage>
        <taxon>Bacteria</taxon>
        <taxon>Pseudomonadati</taxon>
        <taxon>Planctomycetota</taxon>
        <taxon>Phycisphaerae</taxon>
        <taxon>Sedimentisphaerales</taxon>
        <taxon>Anaerobacaceae</taxon>
        <taxon>Anaerobaca</taxon>
    </lineage>
</organism>
<dbReference type="GO" id="GO:0004553">
    <property type="term" value="F:hydrolase activity, hydrolyzing O-glycosyl compounds"/>
    <property type="evidence" value="ECO:0007669"/>
    <property type="project" value="InterPro"/>
</dbReference>
<dbReference type="InterPro" id="IPR006710">
    <property type="entry name" value="Glyco_hydro_43"/>
</dbReference>
<dbReference type="SUPFAM" id="SSF75005">
    <property type="entry name" value="Arabinanase/levansucrase/invertase"/>
    <property type="match status" value="1"/>
</dbReference>
<sequence length="332" mass="37867">MKSRIIVCLCLVALVCGLCRAADERMFDLANAPAPLFSDPIWDGAADPAPVWNHQANEWWIYYTQRRATLQPNKGVEFCHGSAIGIAASKDGRQWRYLGICQGDRGLGDPIVGNCSWWAPGVLYHEGLYHMYVSWVDGIYTEWIGKRFIKHFTSTDGKTWTYQSTLDLSSDRCIDAGIYRAGGTWCMLYKDEVHGSRSYLAQSDDLYRWKVVGPAVTDVNHEAPFVWQWHGAYWLVVDSWQRGIRVYRSQDGLTDWQYADSLLREPGKRDKDDAQGGHPGIILLDDRAIILYHVHYPPAHPLFGTNRTVLQAAELEYRDGRITCDRDKYAGR</sequence>
<protein>
    <submittedName>
        <fullName evidence="6">Family 43 glycosylhydrolase</fullName>
    </submittedName>
</protein>
<evidence type="ECO:0000256" key="5">
    <source>
        <dbReference type="SAM" id="SignalP"/>
    </source>
</evidence>
<dbReference type="EMBL" id="JASCXX010000025">
    <property type="protein sequence ID" value="MDI6450823.1"/>
    <property type="molecule type" value="Genomic_DNA"/>
</dbReference>
<dbReference type="InterPro" id="IPR023296">
    <property type="entry name" value="Glyco_hydro_beta-prop_sf"/>
</dbReference>
<dbReference type="Pfam" id="PF04616">
    <property type="entry name" value="Glyco_hydro_43"/>
    <property type="match status" value="1"/>
</dbReference>
<comment type="similarity">
    <text evidence="1 4">Belongs to the glycosyl hydrolase 43 family.</text>
</comment>